<gene>
    <name evidence="2" type="ORF">ATL31_0652</name>
</gene>
<feature type="compositionally biased region" description="Basic and acidic residues" evidence="1">
    <location>
        <begin position="49"/>
        <end position="60"/>
    </location>
</feature>
<evidence type="ECO:0000313" key="2">
    <source>
        <dbReference type="EMBL" id="PKW25850.1"/>
    </source>
</evidence>
<keyword evidence="3" id="KW-1185">Reference proteome</keyword>
<proteinExistence type="predicted"/>
<dbReference type="AlphaFoldDB" id="A0A2N3YGA3"/>
<protein>
    <submittedName>
        <fullName evidence="2">Uncharacterized protein</fullName>
    </submittedName>
</protein>
<organism evidence="2 3">
    <name type="scientific">Phycicoccus duodecadis</name>
    <dbReference type="NCBI Taxonomy" id="173053"/>
    <lineage>
        <taxon>Bacteria</taxon>
        <taxon>Bacillati</taxon>
        <taxon>Actinomycetota</taxon>
        <taxon>Actinomycetes</taxon>
        <taxon>Micrococcales</taxon>
        <taxon>Intrasporangiaceae</taxon>
        <taxon>Phycicoccus</taxon>
    </lineage>
</organism>
<name>A0A2N3YGA3_9MICO</name>
<evidence type="ECO:0000313" key="3">
    <source>
        <dbReference type="Proteomes" id="UP000233781"/>
    </source>
</evidence>
<feature type="region of interest" description="Disordered" evidence="1">
    <location>
        <begin position="1"/>
        <end position="61"/>
    </location>
</feature>
<dbReference type="Proteomes" id="UP000233781">
    <property type="component" value="Unassembled WGS sequence"/>
</dbReference>
<accession>A0A2N3YGA3</accession>
<evidence type="ECO:0000256" key="1">
    <source>
        <dbReference type="SAM" id="MobiDB-lite"/>
    </source>
</evidence>
<dbReference type="EMBL" id="PJNE01000001">
    <property type="protein sequence ID" value="PKW25850.1"/>
    <property type="molecule type" value="Genomic_DNA"/>
</dbReference>
<dbReference type="RefSeq" id="WP_101394510.1">
    <property type="nucleotide sequence ID" value="NZ_PJNE01000001.1"/>
</dbReference>
<comment type="caution">
    <text evidence="2">The sequence shown here is derived from an EMBL/GenBank/DDBJ whole genome shotgun (WGS) entry which is preliminary data.</text>
</comment>
<sequence>MDEQPHPVTDGAHEPAAEPESREHLAHRVHVDLPRVGPDEMVTTQPVEPARDPRGGRDTETEFMLRNGAFWP</sequence>
<dbReference type="OrthoDB" id="5195480at2"/>
<feature type="compositionally biased region" description="Basic and acidic residues" evidence="1">
    <location>
        <begin position="11"/>
        <end position="33"/>
    </location>
</feature>
<reference evidence="2 3" key="1">
    <citation type="submission" date="2017-12" db="EMBL/GenBank/DDBJ databases">
        <title>Sequencing the genomes of 1000 Actinobacteria strains.</title>
        <authorList>
            <person name="Klenk H.-P."/>
        </authorList>
    </citation>
    <scope>NUCLEOTIDE SEQUENCE [LARGE SCALE GENOMIC DNA]</scope>
    <source>
        <strain evidence="2 3">DSM 12806</strain>
    </source>
</reference>